<gene>
    <name evidence="1" type="ORF">MENT_LOCUS37308</name>
</gene>
<sequence length="61" mass="6848">MSFNNNTTTNNSVPINSSLNILDKVKQFLPQIAEANEKLKNDETTGSVLIEKFEEESSNIF</sequence>
<dbReference type="AlphaFoldDB" id="A0A6V7WD41"/>
<proteinExistence type="predicted"/>
<protein>
    <submittedName>
        <fullName evidence="1">Uncharacterized protein</fullName>
    </submittedName>
</protein>
<evidence type="ECO:0000313" key="2">
    <source>
        <dbReference type="Proteomes" id="UP000580250"/>
    </source>
</evidence>
<name>A0A6V7WD41_MELEN</name>
<reference evidence="1 2" key="1">
    <citation type="submission" date="2020-08" db="EMBL/GenBank/DDBJ databases">
        <authorList>
            <person name="Koutsovoulos G."/>
            <person name="Danchin GJ E."/>
        </authorList>
    </citation>
    <scope>NUCLEOTIDE SEQUENCE [LARGE SCALE GENOMIC DNA]</scope>
</reference>
<comment type="caution">
    <text evidence="1">The sequence shown here is derived from an EMBL/GenBank/DDBJ whole genome shotgun (WGS) entry which is preliminary data.</text>
</comment>
<organism evidence="1 2">
    <name type="scientific">Meloidogyne enterolobii</name>
    <name type="common">Root-knot nematode worm</name>
    <name type="synonym">Meloidogyne mayaguensis</name>
    <dbReference type="NCBI Taxonomy" id="390850"/>
    <lineage>
        <taxon>Eukaryota</taxon>
        <taxon>Metazoa</taxon>
        <taxon>Ecdysozoa</taxon>
        <taxon>Nematoda</taxon>
        <taxon>Chromadorea</taxon>
        <taxon>Rhabditida</taxon>
        <taxon>Tylenchina</taxon>
        <taxon>Tylenchomorpha</taxon>
        <taxon>Tylenchoidea</taxon>
        <taxon>Meloidogynidae</taxon>
        <taxon>Meloidogyninae</taxon>
        <taxon>Meloidogyne</taxon>
    </lineage>
</organism>
<accession>A0A6V7WD41</accession>
<dbReference type="Proteomes" id="UP000580250">
    <property type="component" value="Unassembled WGS sequence"/>
</dbReference>
<dbReference type="EMBL" id="CAJEWN010000522">
    <property type="protein sequence ID" value="CAD2184921.1"/>
    <property type="molecule type" value="Genomic_DNA"/>
</dbReference>
<dbReference type="OrthoDB" id="1112980at2759"/>
<evidence type="ECO:0000313" key="1">
    <source>
        <dbReference type="EMBL" id="CAD2184921.1"/>
    </source>
</evidence>